<evidence type="ECO:0000256" key="2">
    <source>
        <dbReference type="ARBA" id="ARBA00004651"/>
    </source>
</evidence>
<evidence type="ECO:0000256" key="4">
    <source>
        <dbReference type="ARBA" id="ARBA00022475"/>
    </source>
</evidence>
<evidence type="ECO:0000256" key="13">
    <source>
        <dbReference type="SAM" id="Phobius"/>
    </source>
</evidence>
<evidence type="ECO:0000256" key="3">
    <source>
        <dbReference type="ARBA" id="ARBA00022448"/>
    </source>
</evidence>
<feature type="transmembrane region" description="Helical" evidence="13">
    <location>
        <begin position="147"/>
        <end position="168"/>
    </location>
</feature>
<keyword evidence="10" id="KW-0408">Iron</keyword>
<protein>
    <submittedName>
        <fullName evidence="15">Cytochrome b</fullName>
    </submittedName>
</protein>
<feature type="transmembrane region" description="Helical" evidence="13">
    <location>
        <begin position="12"/>
        <end position="35"/>
    </location>
</feature>
<sequence length="187" mass="21119">MQLRNNSQRYGWISIGLHWLVAMTVVGLFALGLWMVDLGYYDAWYRKGPDLHRSIGILLFLVMSARLLWRWISPPPATLATHQRWEVILGHLAHWALYGLLFVAMVSGYLITSADGSSVSVFNWFAVPSITGHRSGLEEIAGDIHEIAVWSLIILAGLHALAALKHHLLDRDDTLRRMLGMSLRQIP</sequence>
<evidence type="ECO:0000259" key="14">
    <source>
        <dbReference type="Pfam" id="PF01292"/>
    </source>
</evidence>
<dbReference type="PANTHER" id="PTHR30529:SF1">
    <property type="entry name" value="CYTOCHROME B561 HOMOLOG 2"/>
    <property type="match status" value="1"/>
</dbReference>
<organism evidence="15 16">
    <name type="scientific">Alcanivorax sediminis</name>
    <dbReference type="NCBI Taxonomy" id="2663008"/>
    <lineage>
        <taxon>Bacteria</taxon>
        <taxon>Pseudomonadati</taxon>
        <taxon>Pseudomonadota</taxon>
        <taxon>Gammaproteobacteria</taxon>
        <taxon>Oceanospirillales</taxon>
        <taxon>Alcanivoracaceae</taxon>
        <taxon>Alcanivorax</taxon>
    </lineage>
</organism>
<evidence type="ECO:0000256" key="11">
    <source>
        <dbReference type="ARBA" id="ARBA00023136"/>
    </source>
</evidence>
<evidence type="ECO:0000256" key="10">
    <source>
        <dbReference type="ARBA" id="ARBA00023004"/>
    </source>
</evidence>
<reference evidence="15 16" key="1">
    <citation type="submission" date="2019-10" db="EMBL/GenBank/DDBJ databases">
        <title>Alcanivorax sp.PA15-N-34 draft genome sequence.</title>
        <authorList>
            <person name="Liao X."/>
            <person name="Shao Z."/>
        </authorList>
    </citation>
    <scope>NUCLEOTIDE SEQUENCE [LARGE SCALE GENOMIC DNA]</scope>
    <source>
        <strain evidence="15 16">PA15-N-34</strain>
    </source>
</reference>
<dbReference type="GO" id="GO:0046872">
    <property type="term" value="F:metal ion binding"/>
    <property type="evidence" value="ECO:0007669"/>
    <property type="project" value="UniProtKB-KW"/>
</dbReference>
<comment type="cofactor">
    <cofactor evidence="1">
        <name>heme b</name>
        <dbReference type="ChEBI" id="CHEBI:60344"/>
    </cofactor>
</comment>
<comment type="similarity">
    <text evidence="12">Belongs to the cytochrome b561 family.</text>
</comment>
<evidence type="ECO:0000256" key="5">
    <source>
        <dbReference type="ARBA" id="ARBA00022617"/>
    </source>
</evidence>
<dbReference type="GO" id="GO:0009055">
    <property type="term" value="F:electron transfer activity"/>
    <property type="evidence" value="ECO:0007669"/>
    <property type="project" value="InterPro"/>
</dbReference>
<keyword evidence="16" id="KW-1185">Reference proteome</keyword>
<dbReference type="AlphaFoldDB" id="A0A6N7LS20"/>
<evidence type="ECO:0000256" key="1">
    <source>
        <dbReference type="ARBA" id="ARBA00001970"/>
    </source>
</evidence>
<dbReference type="GO" id="GO:0020037">
    <property type="term" value="F:heme binding"/>
    <property type="evidence" value="ECO:0007669"/>
    <property type="project" value="TreeGrafter"/>
</dbReference>
<dbReference type="InterPro" id="IPR052168">
    <property type="entry name" value="Cytochrome_b561_oxidase"/>
</dbReference>
<evidence type="ECO:0000256" key="9">
    <source>
        <dbReference type="ARBA" id="ARBA00022989"/>
    </source>
</evidence>
<evidence type="ECO:0000313" key="16">
    <source>
        <dbReference type="Proteomes" id="UP000469421"/>
    </source>
</evidence>
<dbReference type="GO" id="GO:0022904">
    <property type="term" value="P:respiratory electron transport chain"/>
    <property type="evidence" value="ECO:0007669"/>
    <property type="project" value="InterPro"/>
</dbReference>
<evidence type="ECO:0000256" key="7">
    <source>
        <dbReference type="ARBA" id="ARBA00022723"/>
    </source>
</evidence>
<dbReference type="Proteomes" id="UP000469421">
    <property type="component" value="Unassembled WGS sequence"/>
</dbReference>
<evidence type="ECO:0000256" key="8">
    <source>
        <dbReference type="ARBA" id="ARBA00022982"/>
    </source>
</evidence>
<accession>A0A6N7LS20</accession>
<dbReference type="GO" id="GO:0005886">
    <property type="term" value="C:plasma membrane"/>
    <property type="evidence" value="ECO:0007669"/>
    <property type="project" value="UniProtKB-SubCell"/>
</dbReference>
<dbReference type="InterPro" id="IPR011577">
    <property type="entry name" value="Cyt_b561_bac/Ni-Hgenase"/>
</dbReference>
<name>A0A6N7LS20_9GAMM</name>
<keyword evidence="11 13" id="KW-0472">Membrane</keyword>
<comment type="caution">
    <text evidence="15">The sequence shown here is derived from an EMBL/GenBank/DDBJ whole genome shotgun (WGS) entry which is preliminary data.</text>
</comment>
<dbReference type="PANTHER" id="PTHR30529">
    <property type="entry name" value="CYTOCHROME B561"/>
    <property type="match status" value="1"/>
</dbReference>
<evidence type="ECO:0000256" key="12">
    <source>
        <dbReference type="ARBA" id="ARBA00037975"/>
    </source>
</evidence>
<proteinExistence type="inferred from homology"/>
<feature type="domain" description="Cytochrome b561 bacterial/Ni-hydrogenase" evidence="14">
    <location>
        <begin position="9"/>
        <end position="180"/>
    </location>
</feature>
<dbReference type="InterPro" id="IPR016174">
    <property type="entry name" value="Di-haem_cyt_TM"/>
</dbReference>
<keyword evidence="6 13" id="KW-0812">Transmembrane</keyword>
<feature type="transmembrane region" description="Helical" evidence="13">
    <location>
        <begin position="92"/>
        <end position="111"/>
    </location>
</feature>
<keyword evidence="8" id="KW-0249">Electron transport</keyword>
<keyword evidence="5" id="KW-0349">Heme</keyword>
<dbReference type="Gene3D" id="1.20.950.20">
    <property type="entry name" value="Transmembrane di-heme cytochromes, Chain C"/>
    <property type="match status" value="1"/>
</dbReference>
<comment type="subcellular location">
    <subcellularLocation>
        <location evidence="2">Cell membrane</location>
        <topology evidence="2">Multi-pass membrane protein</topology>
    </subcellularLocation>
</comment>
<keyword evidence="4" id="KW-1003">Cell membrane</keyword>
<dbReference type="RefSeq" id="WP_153498824.1">
    <property type="nucleotide sequence ID" value="NZ_WIRE01000001.1"/>
</dbReference>
<keyword evidence="7" id="KW-0479">Metal-binding</keyword>
<dbReference type="Pfam" id="PF01292">
    <property type="entry name" value="Ni_hydr_CYTB"/>
    <property type="match status" value="1"/>
</dbReference>
<dbReference type="EMBL" id="WIRE01000001">
    <property type="protein sequence ID" value="MQX52076.1"/>
    <property type="molecule type" value="Genomic_DNA"/>
</dbReference>
<dbReference type="SUPFAM" id="SSF81342">
    <property type="entry name" value="Transmembrane di-heme cytochromes"/>
    <property type="match status" value="1"/>
</dbReference>
<keyword evidence="9 13" id="KW-1133">Transmembrane helix</keyword>
<evidence type="ECO:0000313" key="15">
    <source>
        <dbReference type="EMBL" id="MQX52076.1"/>
    </source>
</evidence>
<evidence type="ECO:0000256" key="6">
    <source>
        <dbReference type="ARBA" id="ARBA00022692"/>
    </source>
</evidence>
<feature type="transmembrane region" description="Helical" evidence="13">
    <location>
        <begin position="55"/>
        <end position="72"/>
    </location>
</feature>
<gene>
    <name evidence="15" type="ORF">GFN93_02375</name>
</gene>
<keyword evidence="3" id="KW-0813">Transport</keyword>